<dbReference type="PANTHER" id="PTHR48051:SF1">
    <property type="entry name" value="RAS SUPPRESSOR PROTEIN 1"/>
    <property type="match status" value="1"/>
</dbReference>
<accession>A0A370F7W0</accession>
<dbReference type="RefSeq" id="WP_114804653.1">
    <property type="nucleotide sequence ID" value="NZ_QQAV01000014.1"/>
</dbReference>
<evidence type="ECO:0000313" key="5">
    <source>
        <dbReference type="EMBL" id="RDI18641.1"/>
    </source>
</evidence>
<keyword evidence="5" id="KW-0418">Kinase</keyword>
<dbReference type="OrthoDB" id="8532199at2"/>
<name>A0A370F7W0_9BURK</name>
<dbReference type="PROSITE" id="PS51450">
    <property type="entry name" value="LRR"/>
    <property type="match status" value="2"/>
</dbReference>
<dbReference type="PROSITE" id="PS50011">
    <property type="entry name" value="PROTEIN_KINASE_DOM"/>
    <property type="match status" value="1"/>
</dbReference>
<dbReference type="InterPro" id="IPR001245">
    <property type="entry name" value="Ser-Thr/Tyr_kinase_cat_dom"/>
</dbReference>
<dbReference type="EMBL" id="QQAV01000014">
    <property type="protein sequence ID" value="RDI18641.1"/>
    <property type="molecule type" value="Genomic_DNA"/>
</dbReference>
<dbReference type="GO" id="GO:0005737">
    <property type="term" value="C:cytoplasm"/>
    <property type="evidence" value="ECO:0007669"/>
    <property type="project" value="TreeGrafter"/>
</dbReference>
<evidence type="ECO:0000256" key="3">
    <source>
        <dbReference type="PROSITE-ProRule" id="PRU10141"/>
    </source>
</evidence>
<gene>
    <name evidence="5" type="ORF">DFR41_11489</name>
</gene>
<feature type="binding site" evidence="3">
    <location>
        <position position="238"/>
    </location>
    <ligand>
        <name>ATP</name>
        <dbReference type="ChEBI" id="CHEBI:30616"/>
    </ligand>
</feature>
<keyword evidence="3" id="KW-0547">Nucleotide-binding</keyword>
<evidence type="ECO:0000256" key="2">
    <source>
        <dbReference type="ARBA" id="ARBA00022737"/>
    </source>
</evidence>
<dbReference type="SMART" id="SM00364">
    <property type="entry name" value="LRR_BAC"/>
    <property type="match status" value="4"/>
</dbReference>
<dbReference type="Proteomes" id="UP000255265">
    <property type="component" value="Unassembled WGS sequence"/>
</dbReference>
<reference evidence="5 6" key="1">
    <citation type="submission" date="2018-07" db="EMBL/GenBank/DDBJ databases">
        <title>Genomic Encyclopedia of Type Strains, Phase IV (KMG-IV): sequencing the most valuable type-strain genomes for metagenomic binning, comparative biology and taxonomic classification.</title>
        <authorList>
            <person name="Goeker M."/>
        </authorList>
    </citation>
    <scope>NUCLEOTIDE SEQUENCE [LARGE SCALE GENOMIC DNA]</scope>
    <source>
        <strain evidence="5 6">DSM 21352</strain>
    </source>
</reference>
<sequence length="459" mass="49077">MTDDLQRLRAGEMAGARRLRIAADLDTFPREIFDLADTLEVLDLSGNCLNTLPDDLHRLHRLRVFFASSNRFTELPAALGRCPQLEMVGFKANRIAHVPAEALPTRLRWLILTDNDLVELPADLGRRPRLQKLMLAGNRLAALPDLRQCQALELLRLAANRFEALPGWLAELPALSWLAVGGNAFNAAVEDAARHGLASDAIDWSAVQVGELLGEGASGRIHAGMLGEGASAQAVAVKLFKGEVTSDGWPLTEMAASLAAGTHPRLIPVLGRLQGHPEGTQGLVMSRISRHYRTLAGPPSFDSCTRDVYPADLRIPPDVALRIAADVASALAHLHARGLVHGDLYAHNLLWRPDAPAGEATALLGDFGAAAFAPDGEMGEALRRMDVRAFGVLLSELVAHAECLGEQDRAGAEAARAYAQACMHADAARRPTAADLAAATARWAAISPAAVDTARFPST</sequence>
<dbReference type="InterPro" id="IPR003591">
    <property type="entry name" value="Leu-rich_rpt_typical-subtyp"/>
</dbReference>
<dbReference type="Gene3D" id="3.30.200.20">
    <property type="entry name" value="Phosphorylase Kinase, domain 1"/>
    <property type="match status" value="1"/>
</dbReference>
<dbReference type="SMART" id="SM00369">
    <property type="entry name" value="LRR_TYP"/>
    <property type="match status" value="4"/>
</dbReference>
<dbReference type="SUPFAM" id="SSF56112">
    <property type="entry name" value="Protein kinase-like (PK-like)"/>
    <property type="match status" value="1"/>
</dbReference>
<dbReference type="InterPro" id="IPR001611">
    <property type="entry name" value="Leu-rich_rpt"/>
</dbReference>
<comment type="caution">
    <text evidence="5">The sequence shown here is derived from an EMBL/GenBank/DDBJ whole genome shotgun (WGS) entry which is preliminary data.</text>
</comment>
<dbReference type="InterPro" id="IPR050216">
    <property type="entry name" value="LRR_domain-containing"/>
</dbReference>
<dbReference type="Gene3D" id="1.10.510.10">
    <property type="entry name" value="Transferase(Phosphotransferase) domain 1"/>
    <property type="match status" value="1"/>
</dbReference>
<dbReference type="Pfam" id="PF07714">
    <property type="entry name" value="PK_Tyr_Ser-Thr"/>
    <property type="match status" value="1"/>
</dbReference>
<dbReference type="AlphaFoldDB" id="A0A370F7W0"/>
<keyword evidence="1" id="KW-0433">Leucine-rich repeat</keyword>
<proteinExistence type="predicted"/>
<dbReference type="SUPFAM" id="SSF52058">
    <property type="entry name" value="L domain-like"/>
    <property type="match status" value="1"/>
</dbReference>
<dbReference type="GO" id="GO:0004672">
    <property type="term" value="F:protein kinase activity"/>
    <property type="evidence" value="ECO:0007669"/>
    <property type="project" value="InterPro"/>
</dbReference>
<feature type="domain" description="Protein kinase" evidence="4">
    <location>
        <begin position="207"/>
        <end position="459"/>
    </location>
</feature>
<keyword evidence="6" id="KW-1185">Reference proteome</keyword>
<keyword evidence="3" id="KW-0067">ATP-binding</keyword>
<dbReference type="STRING" id="433924.NS331_17370"/>
<dbReference type="GO" id="GO:0005524">
    <property type="term" value="F:ATP binding"/>
    <property type="evidence" value="ECO:0007669"/>
    <property type="project" value="UniProtKB-UniRule"/>
</dbReference>
<dbReference type="Pfam" id="PF00560">
    <property type="entry name" value="LRR_1"/>
    <property type="match status" value="1"/>
</dbReference>
<dbReference type="InterPro" id="IPR011009">
    <property type="entry name" value="Kinase-like_dom_sf"/>
</dbReference>
<dbReference type="PANTHER" id="PTHR48051">
    <property type="match status" value="1"/>
</dbReference>
<evidence type="ECO:0000259" key="4">
    <source>
        <dbReference type="PROSITE" id="PS50011"/>
    </source>
</evidence>
<evidence type="ECO:0000256" key="1">
    <source>
        <dbReference type="ARBA" id="ARBA00022614"/>
    </source>
</evidence>
<organism evidence="5 6">
    <name type="scientific">Pseudacidovorax intermedius</name>
    <dbReference type="NCBI Taxonomy" id="433924"/>
    <lineage>
        <taxon>Bacteria</taxon>
        <taxon>Pseudomonadati</taxon>
        <taxon>Pseudomonadota</taxon>
        <taxon>Betaproteobacteria</taxon>
        <taxon>Burkholderiales</taxon>
        <taxon>Comamonadaceae</taxon>
        <taxon>Pseudacidovorax</taxon>
    </lineage>
</organism>
<dbReference type="PROSITE" id="PS00107">
    <property type="entry name" value="PROTEIN_KINASE_ATP"/>
    <property type="match status" value="1"/>
</dbReference>
<evidence type="ECO:0000313" key="6">
    <source>
        <dbReference type="Proteomes" id="UP000255265"/>
    </source>
</evidence>
<dbReference type="InterPro" id="IPR032675">
    <property type="entry name" value="LRR_dom_sf"/>
</dbReference>
<dbReference type="InterPro" id="IPR000719">
    <property type="entry name" value="Prot_kinase_dom"/>
</dbReference>
<keyword evidence="2" id="KW-0677">Repeat</keyword>
<dbReference type="InterPro" id="IPR017441">
    <property type="entry name" value="Protein_kinase_ATP_BS"/>
</dbReference>
<keyword evidence="5" id="KW-0808">Transferase</keyword>
<dbReference type="Gene3D" id="3.80.10.10">
    <property type="entry name" value="Ribonuclease Inhibitor"/>
    <property type="match status" value="2"/>
</dbReference>
<protein>
    <submittedName>
        <fullName evidence="5">Protein tyrosine kinase</fullName>
    </submittedName>
</protein>